<name>D3F816_CONWI</name>
<dbReference type="STRING" id="469383.Cwoe_4497"/>
<dbReference type="eggNOG" id="COG2730">
    <property type="taxonomic scope" value="Bacteria"/>
</dbReference>
<evidence type="ECO:0000256" key="3">
    <source>
        <dbReference type="ARBA" id="ARBA00022837"/>
    </source>
</evidence>
<gene>
    <name evidence="8" type="ordered locus">Cwoe_4497</name>
</gene>
<protein>
    <submittedName>
        <fullName evidence="8">Na-Ca exchanger/integrin-beta4</fullName>
    </submittedName>
</protein>
<feature type="compositionally biased region" description="Low complexity" evidence="5">
    <location>
        <begin position="474"/>
        <end position="486"/>
    </location>
</feature>
<evidence type="ECO:0000313" key="8">
    <source>
        <dbReference type="EMBL" id="ADB52910.1"/>
    </source>
</evidence>
<dbReference type="PANTHER" id="PTHR11878:SF65">
    <property type="entry name" value="NA_CA-EXCHANGE PROTEIN, ISOFORM G"/>
    <property type="match status" value="1"/>
</dbReference>
<keyword evidence="4" id="KW-0406">Ion transport</keyword>
<dbReference type="Gene3D" id="2.60.40.2030">
    <property type="match status" value="2"/>
</dbReference>
<dbReference type="InterPro" id="IPR003644">
    <property type="entry name" value="Calx_beta"/>
</dbReference>
<keyword evidence="3" id="KW-0106">Calcium</keyword>
<accession>D3F816</accession>
<keyword evidence="2" id="KW-0677">Repeat</keyword>
<dbReference type="Gene3D" id="2.60.40.2700">
    <property type="match status" value="1"/>
</dbReference>
<dbReference type="SMART" id="SM00237">
    <property type="entry name" value="Calx_beta"/>
    <property type="match status" value="2"/>
</dbReference>
<evidence type="ECO:0000256" key="4">
    <source>
        <dbReference type="ARBA" id="ARBA00023065"/>
    </source>
</evidence>
<dbReference type="AlphaFoldDB" id="D3F816"/>
<dbReference type="Proteomes" id="UP000008229">
    <property type="component" value="Chromosome"/>
</dbReference>
<feature type="domain" description="Calx-beta" evidence="7">
    <location>
        <begin position="179"/>
        <end position="272"/>
    </location>
</feature>
<dbReference type="Pfam" id="PF03160">
    <property type="entry name" value="Calx-beta"/>
    <property type="match status" value="2"/>
</dbReference>
<feature type="domain" description="Calx-beta" evidence="7">
    <location>
        <begin position="27"/>
        <end position="127"/>
    </location>
</feature>
<dbReference type="PANTHER" id="PTHR11878">
    <property type="entry name" value="SODIUM/CALCIUM EXCHANGER"/>
    <property type="match status" value="1"/>
</dbReference>
<evidence type="ECO:0000256" key="1">
    <source>
        <dbReference type="ARBA" id="ARBA00022729"/>
    </source>
</evidence>
<dbReference type="SUPFAM" id="SSF141072">
    <property type="entry name" value="CalX-like"/>
    <property type="match status" value="2"/>
</dbReference>
<evidence type="ECO:0000256" key="5">
    <source>
        <dbReference type="SAM" id="MobiDB-lite"/>
    </source>
</evidence>
<evidence type="ECO:0000259" key="7">
    <source>
        <dbReference type="SMART" id="SM00237"/>
    </source>
</evidence>
<evidence type="ECO:0000256" key="2">
    <source>
        <dbReference type="ARBA" id="ARBA00022737"/>
    </source>
</evidence>
<dbReference type="OrthoDB" id="3279580at2"/>
<dbReference type="InterPro" id="IPR051171">
    <property type="entry name" value="CaCA"/>
</dbReference>
<keyword evidence="8" id="KW-0401">Integrin</keyword>
<reference evidence="9" key="2">
    <citation type="submission" date="2010-01" db="EMBL/GenBank/DDBJ databases">
        <title>The complete genome of Conexibacter woesei DSM 14684.</title>
        <authorList>
            <consortium name="US DOE Joint Genome Institute (JGI-PGF)"/>
            <person name="Lucas S."/>
            <person name="Copeland A."/>
            <person name="Lapidus A."/>
            <person name="Glavina del Rio T."/>
            <person name="Dalin E."/>
            <person name="Tice H."/>
            <person name="Bruce D."/>
            <person name="Goodwin L."/>
            <person name="Pitluck S."/>
            <person name="Kyrpides N."/>
            <person name="Mavromatis K."/>
            <person name="Ivanova N."/>
            <person name="Mikhailova N."/>
            <person name="Chertkov O."/>
            <person name="Brettin T."/>
            <person name="Detter J.C."/>
            <person name="Han C."/>
            <person name="Larimer F."/>
            <person name="Land M."/>
            <person name="Hauser L."/>
            <person name="Markowitz V."/>
            <person name="Cheng J.-F."/>
            <person name="Hugenholtz P."/>
            <person name="Woyke T."/>
            <person name="Wu D."/>
            <person name="Pukall R."/>
            <person name="Steenblock K."/>
            <person name="Schneider S."/>
            <person name="Klenk H.-P."/>
            <person name="Eisen J.A."/>
        </authorList>
    </citation>
    <scope>NUCLEOTIDE SEQUENCE [LARGE SCALE GENOMIC DNA]</scope>
    <source>
        <strain evidence="9">DSM 14684 / CIP 108061 / JCM 11494 / NBRC 100937 / ID131577</strain>
    </source>
</reference>
<proteinExistence type="predicted"/>
<dbReference type="GO" id="GO:0007229">
    <property type="term" value="P:integrin-mediated signaling pathway"/>
    <property type="evidence" value="ECO:0007669"/>
    <property type="project" value="UniProtKB-KW"/>
</dbReference>
<dbReference type="RefSeq" id="WP_012935961.1">
    <property type="nucleotide sequence ID" value="NC_013739.1"/>
</dbReference>
<feature type="chain" id="PRO_5003044043" evidence="6">
    <location>
        <begin position="28"/>
        <end position="615"/>
    </location>
</feature>
<feature type="region of interest" description="Disordered" evidence="5">
    <location>
        <begin position="474"/>
        <end position="518"/>
    </location>
</feature>
<organism evidence="8 9">
    <name type="scientific">Conexibacter woesei (strain DSM 14684 / CCUG 47730 / CIP 108061 / JCM 11494 / NBRC 100937 / ID131577)</name>
    <dbReference type="NCBI Taxonomy" id="469383"/>
    <lineage>
        <taxon>Bacteria</taxon>
        <taxon>Bacillati</taxon>
        <taxon>Actinomycetota</taxon>
        <taxon>Thermoleophilia</taxon>
        <taxon>Solirubrobacterales</taxon>
        <taxon>Conexibacteraceae</taxon>
        <taxon>Conexibacter</taxon>
    </lineage>
</organism>
<evidence type="ECO:0000256" key="6">
    <source>
        <dbReference type="SAM" id="SignalP"/>
    </source>
</evidence>
<dbReference type="EMBL" id="CP001854">
    <property type="protein sequence ID" value="ADB52910.1"/>
    <property type="molecule type" value="Genomic_DNA"/>
</dbReference>
<dbReference type="GO" id="GO:0030001">
    <property type="term" value="P:metal ion transport"/>
    <property type="evidence" value="ECO:0007669"/>
    <property type="project" value="TreeGrafter"/>
</dbReference>
<dbReference type="GO" id="GO:0016020">
    <property type="term" value="C:membrane"/>
    <property type="evidence" value="ECO:0007669"/>
    <property type="project" value="InterPro"/>
</dbReference>
<keyword evidence="9" id="KW-1185">Reference proteome</keyword>
<keyword evidence="4" id="KW-0813">Transport</keyword>
<feature type="signal peptide" evidence="6">
    <location>
        <begin position="1"/>
        <end position="27"/>
    </location>
</feature>
<dbReference type="HOGENOM" id="CLU_443917_0_0_11"/>
<evidence type="ECO:0000313" key="9">
    <source>
        <dbReference type="Proteomes" id="UP000008229"/>
    </source>
</evidence>
<sequence length="615" mass="63293" precursor="true">MSSSRTRATGLAAALLALLLVTAPALAATPDPDPIRDWQRVAVRDAYAVRSTSATTAMSFTVTRRAAGPALSLTYATHDGSALAGTDYTAATGSVAFVAGETSTTVAVPVLARASGGDDRTFTLTLGDPVGDIADFERARATGTIANRGASSGLDADWACDGGLYDIVVRDGERIVRCLGAVRAPYAQFGDRSVTVDPLAGTATFLLERENGGAPAWIRYETVDGTARAGVDYVATSGTIKLSAMRLRAYVTVPVDPAALADGDRTFSLRIANDGTPNPPNDPALVATIRHATPLAPAIARVGRPLDGSAAADASARRWERCNADGGCTTIAGESGASYEPTAADVGLWLRVRATVAGAVGGPDLLLATPPTAPVRALPAAPALAGGPAEGMESDATRVTFALAGKEDDAAYECALDSAEFEPCGAAADGYASDAGTTTVTLDGLAPGAHSFAVRQRTVDGLVSPASARAWTVRVRASAPPRAGPRAEPPRTDPPTPAPPRDDPPPAARVSGRRQQNRDVRAVVAGRTNVVLRCAAPCVLRTPLTVSAAAARRLGLRTTRVGTASGSSRAAGLVRLRVRLDAAARGRLLRIGRPVTLVARLEDAAVVVRFRLLPR</sequence>
<dbReference type="KEGG" id="cwo:Cwoe_4497"/>
<keyword evidence="1 6" id="KW-0732">Signal</keyword>
<reference evidence="8 9" key="1">
    <citation type="journal article" date="2010" name="Stand. Genomic Sci.">
        <title>Complete genome sequence of Conexibacter woesei type strain (ID131577).</title>
        <authorList>
            <person name="Pukall R."/>
            <person name="Lapidus A."/>
            <person name="Glavina Del Rio T."/>
            <person name="Copeland A."/>
            <person name="Tice H."/>
            <person name="Cheng J.-F."/>
            <person name="Lucas S."/>
            <person name="Chen F."/>
            <person name="Nolan M."/>
            <person name="Bruce D."/>
            <person name="Goodwin L."/>
            <person name="Pitluck S."/>
            <person name="Mavromatis K."/>
            <person name="Ivanova N."/>
            <person name="Ovchinnikova G."/>
            <person name="Pati A."/>
            <person name="Chen A."/>
            <person name="Palaniappan K."/>
            <person name="Land M."/>
            <person name="Hauser L."/>
            <person name="Chang Y.-J."/>
            <person name="Jeffries C.D."/>
            <person name="Chain P."/>
            <person name="Meincke L."/>
            <person name="Sims D."/>
            <person name="Brettin T."/>
            <person name="Detter J.C."/>
            <person name="Rohde M."/>
            <person name="Goeker M."/>
            <person name="Bristow J."/>
            <person name="Eisen J.A."/>
            <person name="Markowitz V."/>
            <person name="Kyrpides N.C."/>
            <person name="Klenk H.-P."/>
            <person name="Hugenholtz P."/>
        </authorList>
    </citation>
    <scope>NUCLEOTIDE SEQUENCE [LARGE SCALE GENOMIC DNA]</scope>
    <source>
        <strain evidence="9">DSM 14684 / CIP 108061 / JCM 11494 / NBRC 100937 / ID131577</strain>
    </source>
</reference>
<dbReference type="InterPro" id="IPR038081">
    <property type="entry name" value="CalX-like_sf"/>
</dbReference>